<dbReference type="GO" id="GO:0003697">
    <property type="term" value="F:single-stranded DNA binding"/>
    <property type="evidence" value="ECO:0007669"/>
    <property type="project" value="TreeGrafter"/>
</dbReference>
<feature type="domain" description="RecA family profile 1" evidence="3">
    <location>
        <begin position="76"/>
        <end position="244"/>
    </location>
</feature>
<sequence>MEHSFQTRLNLTTSEVEILKQHGIFSIHTFLSHSDREIGKILNISTSVIAERKKNIYFCNIDVINSWDCLQEYMGKLELFRTNIEQFDELFSGNGMSSGDLIEIIGLPASGKTMLLNTIIINTLEQADDFNILFIDTKYDFQPIKLSKIMDNRKITTNVQSSILKRVTVERVSTVEDIIKVLRYILDTPTQHEKLKIIMIDSITVPFYFYTGHTLFTLNLMTEVVELLRMLSRRNIAFLITNHAYHWDSFGDDQACDTGQENLNSNPFSSSDDSQYSVSKKKVKPALGKYWETVCEHKVLLDFNDYPHDFDFDFFKIERSISLFSSKFAAPTSPKLFHITNKGIT</sequence>
<gene>
    <name evidence="4" type="ORF">CLUMA_CG002238</name>
</gene>
<evidence type="ECO:0000313" key="5">
    <source>
        <dbReference type="Proteomes" id="UP000183832"/>
    </source>
</evidence>
<evidence type="ECO:0000256" key="1">
    <source>
        <dbReference type="ARBA" id="ARBA00004123"/>
    </source>
</evidence>
<dbReference type="Proteomes" id="UP000183832">
    <property type="component" value="Unassembled WGS sequence"/>
</dbReference>
<dbReference type="GO" id="GO:0000723">
    <property type="term" value="P:telomere maintenance"/>
    <property type="evidence" value="ECO:0007669"/>
    <property type="project" value="TreeGrafter"/>
</dbReference>
<dbReference type="InterPro" id="IPR027417">
    <property type="entry name" value="P-loop_NTPase"/>
</dbReference>
<accession>A0A1J1HK95</accession>
<dbReference type="SUPFAM" id="SSF52540">
    <property type="entry name" value="P-loop containing nucleoside triphosphate hydrolases"/>
    <property type="match status" value="1"/>
</dbReference>
<dbReference type="AlphaFoldDB" id="A0A1J1HK95"/>
<dbReference type="InterPro" id="IPR020588">
    <property type="entry name" value="RecA_ATP-bd"/>
</dbReference>
<dbReference type="GO" id="GO:0033063">
    <property type="term" value="C:Rad51B-Rad51C-Rad51D-XRCC2 complex"/>
    <property type="evidence" value="ECO:0007669"/>
    <property type="project" value="TreeGrafter"/>
</dbReference>
<dbReference type="STRING" id="568069.A0A1J1HK95"/>
<dbReference type="GO" id="GO:0005524">
    <property type="term" value="F:ATP binding"/>
    <property type="evidence" value="ECO:0007669"/>
    <property type="project" value="InterPro"/>
</dbReference>
<dbReference type="GO" id="GO:0140664">
    <property type="term" value="F:ATP-dependent DNA damage sensor activity"/>
    <property type="evidence" value="ECO:0007669"/>
    <property type="project" value="InterPro"/>
</dbReference>
<evidence type="ECO:0000313" key="4">
    <source>
        <dbReference type="EMBL" id="CRK88480.1"/>
    </source>
</evidence>
<dbReference type="PANTHER" id="PTHR46457:SF1">
    <property type="entry name" value="DNA REPAIR PROTEIN RAD51 HOMOLOG 4"/>
    <property type="match status" value="1"/>
</dbReference>
<dbReference type="OrthoDB" id="336321at2759"/>
<dbReference type="Pfam" id="PF08423">
    <property type="entry name" value="Rad51"/>
    <property type="match status" value="1"/>
</dbReference>
<dbReference type="InterPro" id="IPR051988">
    <property type="entry name" value="HRR_RAD51_Paralog"/>
</dbReference>
<protein>
    <submittedName>
        <fullName evidence="4">CLUMA_CG002238, isoform A</fullName>
    </submittedName>
</protein>
<dbReference type="InterPro" id="IPR013632">
    <property type="entry name" value="Rad51_C"/>
</dbReference>
<proteinExistence type="predicted"/>
<dbReference type="PROSITE" id="PS50162">
    <property type="entry name" value="RECA_2"/>
    <property type="match status" value="1"/>
</dbReference>
<evidence type="ECO:0000256" key="2">
    <source>
        <dbReference type="ARBA" id="ARBA00023242"/>
    </source>
</evidence>
<name>A0A1J1HK95_9DIPT</name>
<dbReference type="EMBL" id="CVRI01000008">
    <property type="protein sequence ID" value="CRK88480.1"/>
    <property type="molecule type" value="Genomic_DNA"/>
</dbReference>
<reference evidence="4 5" key="1">
    <citation type="submission" date="2015-04" db="EMBL/GenBank/DDBJ databases">
        <authorList>
            <person name="Syromyatnikov M.Y."/>
            <person name="Popov V.N."/>
        </authorList>
    </citation>
    <scope>NUCLEOTIDE SEQUENCE [LARGE SCALE GENOMIC DNA]</scope>
</reference>
<evidence type="ECO:0000259" key="3">
    <source>
        <dbReference type="PROSITE" id="PS50162"/>
    </source>
</evidence>
<dbReference type="GO" id="GO:0042148">
    <property type="term" value="P:DNA strand invasion"/>
    <property type="evidence" value="ECO:0007669"/>
    <property type="project" value="TreeGrafter"/>
</dbReference>
<dbReference type="GO" id="GO:0007131">
    <property type="term" value="P:reciprocal meiotic recombination"/>
    <property type="evidence" value="ECO:0007669"/>
    <property type="project" value="TreeGrafter"/>
</dbReference>
<dbReference type="GO" id="GO:0000724">
    <property type="term" value="P:double-strand break repair via homologous recombination"/>
    <property type="evidence" value="ECO:0007669"/>
    <property type="project" value="TreeGrafter"/>
</dbReference>
<comment type="subcellular location">
    <subcellularLocation>
        <location evidence="1">Nucleus</location>
    </subcellularLocation>
</comment>
<dbReference type="PANTHER" id="PTHR46457">
    <property type="entry name" value="DNA REPAIR PROTEIN RAD51 HOMOLOG 4"/>
    <property type="match status" value="1"/>
</dbReference>
<keyword evidence="5" id="KW-1185">Reference proteome</keyword>
<dbReference type="GO" id="GO:0005657">
    <property type="term" value="C:replication fork"/>
    <property type="evidence" value="ECO:0007669"/>
    <property type="project" value="TreeGrafter"/>
</dbReference>
<dbReference type="GO" id="GO:0005815">
    <property type="term" value="C:microtubule organizing center"/>
    <property type="evidence" value="ECO:0007669"/>
    <property type="project" value="TreeGrafter"/>
</dbReference>
<organism evidence="4 5">
    <name type="scientific">Clunio marinus</name>
    <dbReference type="NCBI Taxonomy" id="568069"/>
    <lineage>
        <taxon>Eukaryota</taxon>
        <taxon>Metazoa</taxon>
        <taxon>Ecdysozoa</taxon>
        <taxon>Arthropoda</taxon>
        <taxon>Hexapoda</taxon>
        <taxon>Insecta</taxon>
        <taxon>Pterygota</taxon>
        <taxon>Neoptera</taxon>
        <taxon>Endopterygota</taxon>
        <taxon>Diptera</taxon>
        <taxon>Nematocera</taxon>
        <taxon>Chironomoidea</taxon>
        <taxon>Chironomidae</taxon>
        <taxon>Clunio</taxon>
    </lineage>
</organism>
<keyword evidence="2" id="KW-0539">Nucleus</keyword>
<dbReference type="GO" id="GO:0000400">
    <property type="term" value="F:four-way junction DNA binding"/>
    <property type="evidence" value="ECO:0007669"/>
    <property type="project" value="TreeGrafter"/>
</dbReference>
<dbReference type="Gene3D" id="3.40.50.300">
    <property type="entry name" value="P-loop containing nucleotide triphosphate hydrolases"/>
    <property type="match status" value="1"/>
</dbReference>